<evidence type="ECO:0000313" key="5">
    <source>
        <dbReference type="Proteomes" id="UP000490939"/>
    </source>
</evidence>
<reference evidence="2 4" key="1">
    <citation type="submission" date="2018-12" db="EMBL/GenBank/DDBJ databases">
        <title>Venturia inaequalis Genome Resource.</title>
        <authorList>
            <person name="Lichtner F.J."/>
        </authorList>
    </citation>
    <scope>NUCLEOTIDE SEQUENCE [LARGE SCALE GENOMIC DNA]</scope>
    <source>
        <strain evidence="2 4">120213</strain>
        <strain evidence="3 5">DMI_063113</strain>
    </source>
</reference>
<evidence type="ECO:0000313" key="2">
    <source>
        <dbReference type="EMBL" id="KAE9978462.1"/>
    </source>
</evidence>
<evidence type="ECO:0000256" key="1">
    <source>
        <dbReference type="SAM" id="MobiDB-lite"/>
    </source>
</evidence>
<dbReference type="EMBL" id="WNWR01000228">
    <property type="protein sequence ID" value="KAE9987735.1"/>
    <property type="molecule type" value="Genomic_DNA"/>
</dbReference>
<dbReference type="Proteomes" id="UP000447873">
    <property type="component" value="Unassembled WGS sequence"/>
</dbReference>
<accession>A0A8H3Z2N3</accession>
<sequence length="257" mass="29004">MEPKPSTRLIGRKRHHEDDASDANSVPRKRGRNEPSPEASIRKRHNEEDTGKSGSPSQKRSKVKPILGSNTKGKNKPKTKKKRAAQIQRVKPSLLTLPREVRQQMFFYTFEAAMEKELSLNVYLIALKIILVAPGPPAMPHIAAWATDLASVHPTIHLDLIYVLDRALKLVELMLEELLGSLIERQVFLWQRWKNMVHNFGFGKNGIDYDAGRTAMRMMIKHALNSDTAQTVLDSTCLKATRMQNARSFLTRGGFGA</sequence>
<protein>
    <submittedName>
        <fullName evidence="2">Uncharacterized protein</fullName>
    </submittedName>
</protein>
<proteinExistence type="predicted"/>
<gene>
    <name evidence="3" type="ORF">EG327_003673</name>
    <name evidence="2" type="ORF">EG328_001460</name>
</gene>
<dbReference type="Proteomes" id="UP000490939">
    <property type="component" value="Unassembled WGS sequence"/>
</dbReference>
<dbReference type="AlphaFoldDB" id="A0A8H3Z2N3"/>
<feature type="region of interest" description="Disordered" evidence="1">
    <location>
        <begin position="1"/>
        <end position="87"/>
    </location>
</feature>
<keyword evidence="5" id="KW-1185">Reference proteome</keyword>
<comment type="caution">
    <text evidence="2">The sequence shown here is derived from an EMBL/GenBank/DDBJ whole genome shotgun (WGS) entry which is preliminary data.</text>
</comment>
<evidence type="ECO:0000313" key="3">
    <source>
        <dbReference type="EMBL" id="KAE9987735.1"/>
    </source>
</evidence>
<feature type="compositionally biased region" description="Basic residues" evidence="1">
    <location>
        <begin position="73"/>
        <end position="84"/>
    </location>
</feature>
<evidence type="ECO:0000313" key="4">
    <source>
        <dbReference type="Proteomes" id="UP000447873"/>
    </source>
</evidence>
<organism evidence="2 4">
    <name type="scientific">Venturia inaequalis</name>
    <name type="common">Apple scab fungus</name>
    <dbReference type="NCBI Taxonomy" id="5025"/>
    <lineage>
        <taxon>Eukaryota</taxon>
        <taxon>Fungi</taxon>
        <taxon>Dikarya</taxon>
        <taxon>Ascomycota</taxon>
        <taxon>Pezizomycotina</taxon>
        <taxon>Dothideomycetes</taxon>
        <taxon>Pleosporomycetidae</taxon>
        <taxon>Venturiales</taxon>
        <taxon>Venturiaceae</taxon>
        <taxon>Venturia</taxon>
    </lineage>
</organism>
<dbReference type="EMBL" id="WNWS01000135">
    <property type="protein sequence ID" value="KAE9978462.1"/>
    <property type="molecule type" value="Genomic_DNA"/>
</dbReference>
<name>A0A8H3Z2N3_VENIN</name>